<dbReference type="SUPFAM" id="SSF74653">
    <property type="entry name" value="TolA/TonB C-terminal domain"/>
    <property type="match status" value="1"/>
</dbReference>
<dbReference type="EMBL" id="MAJU01000008">
    <property type="protein sequence ID" value="OCH21940.1"/>
    <property type="molecule type" value="Genomic_DNA"/>
</dbReference>
<feature type="region of interest" description="Disordered" evidence="10">
    <location>
        <begin position="46"/>
        <end position="164"/>
    </location>
</feature>
<sequence length="244" mass="26994">MLNCRYFIAVGLSLAVHIAVIWSVPSKQAFAMPTGSQSSQVNIQFVTPSSPSMSKAKTDLKPKKSKSIEKKPVQKPLPKKTIKKKTKPTPKKAVINKPNITKKSESLAKQENVKLKQDTALKEVNKEDNTSKNTPDQTASVSKSGVTEKPQLIQKPSFVTKPDAPRYPRIAQRRGIEGTALYEIWLNEKGKQIKQELITSSGTGILDDAALKAIQNWQFSPQIIDGQAIAHRVQIPVRFSLNKS</sequence>
<evidence type="ECO:0000256" key="11">
    <source>
        <dbReference type="SAM" id="Phobius"/>
    </source>
</evidence>
<accession>A0A1B9P0Q8</accession>
<evidence type="ECO:0000256" key="4">
    <source>
        <dbReference type="ARBA" id="ARBA00022475"/>
    </source>
</evidence>
<dbReference type="InterPro" id="IPR006260">
    <property type="entry name" value="TonB/TolA_C"/>
</dbReference>
<keyword evidence="5" id="KW-0997">Cell inner membrane</keyword>
<protein>
    <submittedName>
        <fullName evidence="13">Energy transducer TonB</fullName>
    </submittedName>
</protein>
<feature type="compositionally biased region" description="Basic residues" evidence="10">
    <location>
        <begin position="77"/>
        <end position="90"/>
    </location>
</feature>
<dbReference type="OrthoDB" id="9816142at2"/>
<comment type="caution">
    <text evidence="13">The sequence shown here is derived from an EMBL/GenBank/DDBJ whole genome shotgun (WGS) entry which is preliminary data.</text>
</comment>
<feature type="compositionally biased region" description="Basic and acidic residues" evidence="10">
    <location>
        <begin position="102"/>
        <end position="130"/>
    </location>
</feature>
<feature type="compositionally biased region" description="Polar residues" evidence="10">
    <location>
        <begin position="46"/>
        <end position="55"/>
    </location>
</feature>
<evidence type="ECO:0000256" key="1">
    <source>
        <dbReference type="ARBA" id="ARBA00004383"/>
    </source>
</evidence>
<keyword evidence="9 11" id="KW-0472">Membrane</keyword>
<dbReference type="AlphaFoldDB" id="A0A1B9P0Q8"/>
<evidence type="ECO:0000256" key="6">
    <source>
        <dbReference type="ARBA" id="ARBA00022692"/>
    </source>
</evidence>
<dbReference type="NCBIfam" id="TIGR01352">
    <property type="entry name" value="tonB_Cterm"/>
    <property type="match status" value="1"/>
</dbReference>
<dbReference type="GO" id="GO:0015031">
    <property type="term" value="P:protein transport"/>
    <property type="evidence" value="ECO:0007669"/>
    <property type="project" value="UniProtKB-KW"/>
</dbReference>
<evidence type="ECO:0000256" key="10">
    <source>
        <dbReference type="SAM" id="MobiDB-lite"/>
    </source>
</evidence>
<evidence type="ECO:0000256" key="9">
    <source>
        <dbReference type="ARBA" id="ARBA00023136"/>
    </source>
</evidence>
<dbReference type="STRING" id="688.A6E04_08780"/>
<dbReference type="GO" id="GO:0055085">
    <property type="term" value="P:transmembrane transport"/>
    <property type="evidence" value="ECO:0007669"/>
    <property type="project" value="InterPro"/>
</dbReference>
<name>A0A1B9P0Q8_ALILO</name>
<dbReference type="PANTHER" id="PTHR33446:SF2">
    <property type="entry name" value="PROTEIN TONB"/>
    <property type="match status" value="1"/>
</dbReference>
<dbReference type="InterPro" id="IPR037682">
    <property type="entry name" value="TonB_C"/>
</dbReference>
<gene>
    <name evidence="13" type="ORF">A6E04_08780</name>
</gene>
<dbReference type="PROSITE" id="PS52015">
    <property type="entry name" value="TONB_CTD"/>
    <property type="match status" value="1"/>
</dbReference>
<proteinExistence type="inferred from homology"/>
<dbReference type="Pfam" id="PF03544">
    <property type="entry name" value="TonB_C"/>
    <property type="match status" value="1"/>
</dbReference>
<evidence type="ECO:0000256" key="2">
    <source>
        <dbReference type="ARBA" id="ARBA00006555"/>
    </source>
</evidence>
<feature type="compositionally biased region" description="Polar residues" evidence="10">
    <location>
        <begin position="131"/>
        <end position="145"/>
    </location>
</feature>
<keyword evidence="7" id="KW-0653">Protein transport</keyword>
<dbReference type="PANTHER" id="PTHR33446">
    <property type="entry name" value="PROTEIN TONB-RELATED"/>
    <property type="match status" value="1"/>
</dbReference>
<dbReference type="GO" id="GO:0031992">
    <property type="term" value="F:energy transducer activity"/>
    <property type="evidence" value="ECO:0007669"/>
    <property type="project" value="TreeGrafter"/>
</dbReference>
<dbReference type="Gene3D" id="3.30.1150.10">
    <property type="match status" value="1"/>
</dbReference>
<feature type="domain" description="TonB C-terminal" evidence="12">
    <location>
        <begin position="152"/>
        <end position="244"/>
    </location>
</feature>
<keyword evidence="3" id="KW-0813">Transport</keyword>
<dbReference type="Proteomes" id="UP000093523">
    <property type="component" value="Unassembled WGS sequence"/>
</dbReference>
<evidence type="ECO:0000259" key="12">
    <source>
        <dbReference type="PROSITE" id="PS52015"/>
    </source>
</evidence>
<dbReference type="GO" id="GO:0098797">
    <property type="term" value="C:plasma membrane protein complex"/>
    <property type="evidence" value="ECO:0007669"/>
    <property type="project" value="TreeGrafter"/>
</dbReference>
<evidence type="ECO:0000313" key="14">
    <source>
        <dbReference type="Proteomes" id="UP000093523"/>
    </source>
</evidence>
<keyword evidence="8 11" id="KW-1133">Transmembrane helix</keyword>
<keyword evidence="4" id="KW-1003">Cell membrane</keyword>
<keyword evidence="6 11" id="KW-0812">Transmembrane</keyword>
<organism evidence="13 14">
    <name type="scientific">Aliivibrio logei</name>
    <name type="common">Vibrio logei</name>
    <dbReference type="NCBI Taxonomy" id="688"/>
    <lineage>
        <taxon>Bacteria</taxon>
        <taxon>Pseudomonadati</taxon>
        <taxon>Pseudomonadota</taxon>
        <taxon>Gammaproteobacteria</taxon>
        <taxon>Vibrionales</taxon>
        <taxon>Vibrionaceae</taxon>
        <taxon>Aliivibrio</taxon>
    </lineage>
</organism>
<evidence type="ECO:0000256" key="8">
    <source>
        <dbReference type="ARBA" id="ARBA00022989"/>
    </source>
</evidence>
<feature type="transmembrane region" description="Helical" evidence="11">
    <location>
        <begin position="6"/>
        <end position="24"/>
    </location>
</feature>
<dbReference type="RefSeq" id="WP_065610571.1">
    <property type="nucleotide sequence ID" value="NZ_CAWMPN010000008.1"/>
</dbReference>
<feature type="compositionally biased region" description="Basic and acidic residues" evidence="10">
    <location>
        <begin position="56"/>
        <end position="72"/>
    </location>
</feature>
<evidence type="ECO:0000256" key="5">
    <source>
        <dbReference type="ARBA" id="ARBA00022519"/>
    </source>
</evidence>
<dbReference type="InterPro" id="IPR051045">
    <property type="entry name" value="TonB-dependent_transducer"/>
</dbReference>
<reference evidence="13 14" key="1">
    <citation type="submission" date="2016-06" db="EMBL/GenBank/DDBJ databases">
        <authorList>
            <person name="Kjaerup R.B."/>
            <person name="Dalgaard T.S."/>
            <person name="Juul-Madsen H.R."/>
        </authorList>
    </citation>
    <scope>NUCLEOTIDE SEQUENCE [LARGE SCALE GENOMIC DNA]</scope>
    <source>
        <strain evidence="13 14">1S159</strain>
    </source>
</reference>
<comment type="similarity">
    <text evidence="2">Belongs to the TonB family.</text>
</comment>
<evidence type="ECO:0000256" key="7">
    <source>
        <dbReference type="ARBA" id="ARBA00022927"/>
    </source>
</evidence>
<evidence type="ECO:0000256" key="3">
    <source>
        <dbReference type="ARBA" id="ARBA00022448"/>
    </source>
</evidence>
<evidence type="ECO:0000313" key="13">
    <source>
        <dbReference type="EMBL" id="OCH21940.1"/>
    </source>
</evidence>
<comment type="subcellular location">
    <subcellularLocation>
        <location evidence="1">Cell inner membrane</location>
        <topology evidence="1">Single-pass membrane protein</topology>
        <orientation evidence="1">Periplasmic side</orientation>
    </subcellularLocation>
</comment>